<comment type="subcellular location">
    <subcellularLocation>
        <location evidence="1">Membrane</location>
        <topology evidence="1">Multi-pass membrane protein</topology>
    </subcellularLocation>
</comment>
<dbReference type="AlphaFoldDB" id="A0A7C8MBA8"/>
<protein>
    <recommendedName>
        <fullName evidence="8">Rhodopsin domain-containing protein</fullName>
    </recommendedName>
</protein>
<comment type="similarity">
    <text evidence="5">Belongs to the SAT4 family.</text>
</comment>
<dbReference type="OrthoDB" id="444631at2759"/>
<keyword evidence="3 7" id="KW-1133">Transmembrane helix</keyword>
<evidence type="ECO:0000256" key="1">
    <source>
        <dbReference type="ARBA" id="ARBA00004141"/>
    </source>
</evidence>
<dbReference type="EMBL" id="JAADJZ010000007">
    <property type="protein sequence ID" value="KAF2873876.1"/>
    <property type="molecule type" value="Genomic_DNA"/>
</dbReference>
<reference evidence="9 10" key="1">
    <citation type="submission" date="2020-01" db="EMBL/GenBank/DDBJ databases">
        <authorList>
            <consortium name="DOE Joint Genome Institute"/>
            <person name="Haridas S."/>
            <person name="Albert R."/>
            <person name="Binder M."/>
            <person name="Bloem J."/>
            <person name="Labutti K."/>
            <person name="Salamov A."/>
            <person name="Andreopoulos B."/>
            <person name="Baker S.E."/>
            <person name="Barry K."/>
            <person name="Bills G."/>
            <person name="Bluhm B.H."/>
            <person name="Cannon C."/>
            <person name="Castanera R."/>
            <person name="Culley D.E."/>
            <person name="Daum C."/>
            <person name="Ezra D."/>
            <person name="Gonzalez J.B."/>
            <person name="Henrissat B."/>
            <person name="Kuo A."/>
            <person name="Liang C."/>
            <person name="Lipzen A."/>
            <person name="Lutzoni F."/>
            <person name="Magnuson J."/>
            <person name="Mondo S."/>
            <person name="Nolan M."/>
            <person name="Ohm R."/>
            <person name="Pangilinan J."/>
            <person name="Park H.-J.H."/>
            <person name="Ramirez L."/>
            <person name="Alfaro M."/>
            <person name="Sun H."/>
            <person name="Tritt A."/>
            <person name="Yoshinaga Y."/>
            <person name="Zwiers L.-H.L."/>
            <person name="Turgeon B.G."/>
            <person name="Goodwin S.B."/>
            <person name="Spatafora J.W."/>
            <person name="Crous P.W."/>
            <person name="Grigoriev I.V."/>
        </authorList>
    </citation>
    <scope>NUCLEOTIDE SEQUENCE [LARGE SCALE GENOMIC DNA]</scope>
    <source>
        <strain evidence="9 10">CBS 611.86</strain>
    </source>
</reference>
<feature type="transmembrane region" description="Helical" evidence="7">
    <location>
        <begin position="202"/>
        <end position="222"/>
    </location>
</feature>
<name>A0A7C8MBA8_9PLEO</name>
<dbReference type="InterPro" id="IPR049326">
    <property type="entry name" value="Rhodopsin_dom_fungi"/>
</dbReference>
<keyword evidence="10" id="KW-1185">Reference proteome</keyword>
<feature type="compositionally biased region" description="Polar residues" evidence="6">
    <location>
        <begin position="285"/>
        <end position="301"/>
    </location>
</feature>
<evidence type="ECO:0000256" key="3">
    <source>
        <dbReference type="ARBA" id="ARBA00022989"/>
    </source>
</evidence>
<proteinExistence type="inferred from homology"/>
<feature type="region of interest" description="Disordered" evidence="6">
    <location>
        <begin position="281"/>
        <end position="308"/>
    </location>
</feature>
<gene>
    <name evidence="9" type="ORF">BDV95DRAFT_605345</name>
</gene>
<dbReference type="Pfam" id="PF20684">
    <property type="entry name" value="Fung_rhodopsin"/>
    <property type="match status" value="1"/>
</dbReference>
<evidence type="ECO:0000313" key="10">
    <source>
        <dbReference type="Proteomes" id="UP000481861"/>
    </source>
</evidence>
<sequence length="375" mass="41472">MAEVNISTHYPGDHNTSEIVLVVVTSIFAAFMWLFFFNRVYVKLWLLRRVSWDDATITLATIMATIYYFALMYSVSRHTIGLSPALWTWPQYLTWVLSRPIFLFLKATFFIMYLELFGRLRWVRFASWTGLFVSTVLHLVYSVWSFAVANPRSGAYFVKATKTIGIPSAAFGLVIDVWLFAIPAVAIWGLNMEAGKKWKLNVMFMGGVFGVICSAASMYFRVDANRIAGAWRGLPAFICAVCEMCVGVICACLPAASCAAKDPNSIYNILSRKSRNLVSVDATPKGSQNTGDSSLGFTRSETGGVRRSTDRKYAQYFELEDCNASGKQAPDSPGKVTYGTEKAGDLESGIMKQVQIEIESRPAMGGTGTGGQQGY</sequence>
<keyword evidence="4 7" id="KW-0472">Membrane</keyword>
<dbReference type="PANTHER" id="PTHR33048:SF158">
    <property type="entry name" value="MEMBRANE PROTEIN PTH11-LIKE, PUTATIVE-RELATED"/>
    <property type="match status" value="1"/>
</dbReference>
<feature type="transmembrane region" description="Helical" evidence="7">
    <location>
        <begin position="19"/>
        <end position="42"/>
    </location>
</feature>
<dbReference type="PANTHER" id="PTHR33048">
    <property type="entry name" value="PTH11-LIKE INTEGRAL MEMBRANE PROTEIN (AFU_ORTHOLOGUE AFUA_5G11245)"/>
    <property type="match status" value="1"/>
</dbReference>
<evidence type="ECO:0000259" key="8">
    <source>
        <dbReference type="Pfam" id="PF20684"/>
    </source>
</evidence>
<comment type="caution">
    <text evidence="9">The sequence shown here is derived from an EMBL/GenBank/DDBJ whole genome shotgun (WGS) entry which is preliminary data.</text>
</comment>
<feature type="transmembrane region" description="Helical" evidence="7">
    <location>
        <begin position="54"/>
        <end position="72"/>
    </location>
</feature>
<dbReference type="Proteomes" id="UP000481861">
    <property type="component" value="Unassembled WGS sequence"/>
</dbReference>
<evidence type="ECO:0000313" key="9">
    <source>
        <dbReference type="EMBL" id="KAF2873876.1"/>
    </source>
</evidence>
<dbReference type="GO" id="GO:0016020">
    <property type="term" value="C:membrane"/>
    <property type="evidence" value="ECO:0007669"/>
    <property type="project" value="UniProtKB-SubCell"/>
</dbReference>
<organism evidence="9 10">
    <name type="scientific">Massariosphaeria phaeospora</name>
    <dbReference type="NCBI Taxonomy" id="100035"/>
    <lineage>
        <taxon>Eukaryota</taxon>
        <taxon>Fungi</taxon>
        <taxon>Dikarya</taxon>
        <taxon>Ascomycota</taxon>
        <taxon>Pezizomycotina</taxon>
        <taxon>Dothideomycetes</taxon>
        <taxon>Pleosporomycetidae</taxon>
        <taxon>Pleosporales</taxon>
        <taxon>Pleosporales incertae sedis</taxon>
        <taxon>Massariosphaeria</taxon>
    </lineage>
</organism>
<feature type="transmembrane region" description="Helical" evidence="7">
    <location>
        <begin position="125"/>
        <end position="144"/>
    </location>
</feature>
<feature type="transmembrane region" description="Helical" evidence="7">
    <location>
        <begin position="234"/>
        <end position="256"/>
    </location>
</feature>
<evidence type="ECO:0000256" key="4">
    <source>
        <dbReference type="ARBA" id="ARBA00023136"/>
    </source>
</evidence>
<dbReference type="InterPro" id="IPR052337">
    <property type="entry name" value="SAT4-like"/>
</dbReference>
<accession>A0A7C8MBA8</accession>
<feature type="domain" description="Rhodopsin" evidence="8">
    <location>
        <begin position="39"/>
        <end position="256"/>
    </location>
</feature>
<feature type="transmembrane region" description="Helical" evidence="7">
    <location>
        <begin position="92"/>
        <end position="113"/>
    </location>
</feature>
<evidence type="ECO:0000256" key="7">
    <source>
        <dbReference type="SAM" id="Phobius"/>
    </source>
</evidence>
<evidence type="ECO:0000256" key="5">
    <source>
        <dbReference type="ARBA" id="ARBA00038359"/>
    </source>
</evidence>
<feature type="transmembrane region" description="Helical" evidence="7">
    <location>
        <begin position="164"/>
        <end position="190"/>
    </location>
</feature>
<keyword evidence="2 7" id="KW-0812">Transmembrane</keyword>
<evidence type="ECO:0000256" key="2">
    <source>
        <dbReference type="ARBA" id="ARBA00022692"/>
    </source>
</evidence>
<evidence type="ECO:0000256" key="6">
    <source>
        <dbReference type="SAM" id="MobiDB-lite"/>
    </source>
</evidence>